<dbReference type="RefSeq" id="WP_067019638.1">
    <property type="nucleotide sequence ID" value="NZ_FLOB01000014.1"/>
</dbReference>
<proteinExistence type="predicted"/>
<evidence type="ECO:0008006" key="3">
    <source>
        <dbReference type="Google" id="ProtNLM"/>
    </source>
</evidence>
<sequence length="65" mass="7424">MNDLLTTDISCPYCGEMIEVMVEVLEESQEYIEDCQVCCRPIIFNVEVAFDGSPSIHVRSENDTY</sequence>
<protein>
    <recommendedName>
        <fullName evidence="3">Cysteine-rich CPXCG</fullName>
    </recommendedName>
</protein>
<evidence type="ECO:0000313" key="2">
    <source>
        <dbReference type="Proteomes" id="UP000092544"/>
    </source>
</evidence>
<gene>
    <name evidence="1" type="ORF">MSP8886_03833</name>
</gene>
<dbReference type="EMBL" id="FLOB01000014">
    <property type="protein sequence ID" value="SBS36751.1"/>
    <property type="molecule type" value="Genomic_DNA"/>
</dbReference>
<evidence type="ECO:0000313" key="1">
    <source>
        <dbReference type="EMBL" id="SBS36751.1"/>
    </source>
</evidence>
<dbReference type="Pfam" id="PF14255">
    <property type="entry name" value="Zn_ribbon_21"/>
    <property type="match status" value="1"/>
</dbReference>
<name>A0A1A8TU96_9GAMM</name>
<dbReference type="STRING" id="1792290.MSP8886_03833"/>
<dbReference type="AlphaFoldDB" id="A0A1A8TU96"/>
<keyword evidence="2" id="KW-1185">Reference proteome</keyword>
<dbReference type="OrthoDB" id="9814566at2"/>
<dbReference type="InterPro" id="IPR025990">
    <property type="entry name" value="zinc_ribbon_bacterial"/>
</dbReference>
<dbReference type="Proteomes" id="UP000092544">
    <property type="component" value="Unassembled WGS sequence"/>
</dbReference>
<reference evidence="1 2" key="1">
    <citation type="submission" date="2016-06" db="EMBL/GenBank/DDBJ databases">
        <authorList>
            <person name="Kjaerup R.B."/>
            <person name="Dalgaard T.S."/>
            <person name="Juul-Madsen H.R."/>
        </authorList>
    </citation>
    <scope>NUCLEOTIDE SEQUENCE [LARGE SCALE GENOMIC DNA]</scope>
    <source>
        <strain evidence="1 2">CECT 8886</strain>
    </source>
</reference>
<accession>A0A1A8TU96</accession>
<dbReference type="InterPro" id="IPR017143">
    <property type="entry name" value="UCP037225"/>
</dbReference>
<dbReference type="PIRSF" id="PIRSF037225">
    <property type="entry name" value="UCP037225"/>
    <property type="match status" value="1"/>
</dbReference>
<organism evidence="1 2">
    <name type="scientific">Marinomonas spartinae</name>
    <dbReference type="NCBI Taxonomy" id="1792290"/>
    <lineage>
        <taxon>Bacteria</taxon>
        <taxon>Pseudomonadati</taxon>
        <taxon>Pseudomonadota</taxon>
        <taxon>Gammaproteobacteria</taxon>
        <taxon>Oceanospirillales</taxon>
        <taxon>Oceanospirillaceae</taxon>
        <taxon>Marinomonas</taxon>
    </lineage>
</organism>